<gene>
    <name evidence="2" type="ORF">IHV25_00930</name>
</gene>
<dbReference type="SFLD" id="SFLDS00014">
    <property type="entry name" value="RuBisCO"/>
    <property type="match status" value="1"/>
</dbReference>
<dbReference type="GO" id="GO:0000287">
    <property type="term" value="F:magnesium ion binding"/>
    <property type="evidence" value="ECO:0007669"/>
    <property type="project" value="InterPro"/>
</dbReference>
<dbReference type="Pfam" id="PF00016">
    <property type="entry name" value="RuBisCO_large"/>
    <property type="match status" value="1"/>
</dbReference>
<dbReference type="Gene3D" id="3.20.20.110">
    <property type="entry name" value="Ribulose bisphosphate carboxylase, large subunit, C-terminal domain"/>
    <property type="match status" value="1"/>
</dbReference>
<dbReference type="Proteomes" id="UP000631034">
    <property type="component" value="Unassembled WGS sequence"/>
</dbReference>
<dbReference type="InterPro" id="IPR036376">
    <property type="entry name" value="RuBisCO_lsu_C_sf"/>
</dbReference>
<dbReference type="PANTHER" id="PTHR42704">
    <property type="entry name" value="RIBULOSE BISPHOSPHATE CARBOXYLASE"/>
    <property type="match status" value="1"/>
</dbReference>
<dbReference type="SUPFAM" id="SSF54966">
    <property type="entry name" value="RuBisCO, large subunit, small (N-terminal) domain"/>
    <property type="match status" value="1"/>
</dbReference>
<organism evidence="2 3">
    <name type="scientific">Phaeovibrio sulfidiphilus</name>
    <dbReference type="NCBI Taxonomy" id="1220600"/>
    <lineage>
        <taxon>Bacteria</taxon>
        <taxon>Pseudomonadati</taxon>
        <taxon>Pseudomonadota</taxon>
        <taxon>Alphaproteobacteria</taxon>
        <taxon>Rhodospirillales</taxon>
        <taxon>Rhodospirillaceae</taxon>
        <taxon>Phaeovibrio</taxon>
    </lineage>
</organism>
<keyword evidence="3" id="KW-1185">Reference proteome</keyword>
<dbReference type="EMBL" id="JACZHT010000001">
    <property type="protein sequence ID" value="MBE1236221.1"/>
    <property type="molecule type" value="Genomic_DNA"/>
</dbReference>
<sequence length="368" mass="39325">MSTPRISAVYHVRADDSTIEAQAKAIAVEQSVEMPLAAIDSDWVMENIVGRVESINRIGDGLFEVRVGLAVETTGLEAGQLINMLLGNTSIQDTVTLVDAEFPEAIFQAFRGPNLGIQGLRDACGAHGRAMTCSAIKPQGLSVAGLVQLAERFALGGPDYVKDDHGHADQAFSPFAERVPAIARAVARANASTGYRTRYVPNLNGNLDAMREQIRIARSEGIDTFMAPPMVCGFPTFHTLVRENPGCAFFSHPSMSGTPRIAPEFLHGKLFRLLGADAVIYTNYGGRFGFTKQTCQTLAHNATGAWGGLRGACPVPAGGMTQDRVAEMVDAYGQDVMLLIGGGLLLARENLTAETRAFVETVERLGAA</sequence>
<dbReference type="RefSeq" id="WP_192533091.1">
    <property type="nucleotide sequence ID" value="NZ_JACZHT010000001.1"/>
</dbReference>
<feature type="domain" description="Ribulose bisphosphate carboxylase large subunit C-terminal" evidence="1">
    <location>
        <begin position="116"/>
        <end position="344"/>
    </location>
</feature>
<dbReference type="GO" id="GO:0016984">
    <property type="term" value="F:ribulose-bisphosphate carboxylase activity"/>
    <property type="evidence" value="ECO:0007669"/>
    <property type="project" value="InterPro"/>
</dbReference>
<dbReference type="GO" id="GO:0015977">
    <property type="term" value="P:carbon fixation"/>
    <property type="evidence" value="ECO:0007669"/>
    <property type="project" value="InterPro"/>
</dbReference>
<proteinExistence type="predicted"/>
<dbReference type="Gene3D" id="3.30.70.150">
    <property type="entry name" value="RuBisCO large subunit, N-terminal domain"/>
    <property type="match status" value="1"/>
</dbReference>
<dbReference type="CDD" id="cd08210">
    <property type="entry name" value="RLP_RrRLP"/>
    <property type="match status" value="1"/>
</dbReference>
<reference evidence="2" key="1">
    <citation type="submission" date="2020-10" db="EMBL/GenBank/DDBJ databases">
        <title>Genome sequence of the unusual species of purple photosynthetic bacteria, Phaeovibrio sulfidiphilus DSM 23193, type strain.</title>
        <authorList>
            <person name="Kyndt J.A."/>
            <person name="Meyer T.E."/>
        </authorList>
    </citation>
    <scope>NUCLEOTIDE SEQUENCE</scope>
    <source>
        <strain evidence="2">DSM 23193</strain>
    </source>
</reference>
<dbReference type="SUPFAM" id="SSF51649">
    <property type="entry name" value="RuBisCo, C-terminal domain"/>
    <property type="match status" value="1"/>
</dbReference>
<evidence type="ECO:0000313" key="3">
    <source>
        <dbReference type="Proteomes" id="UP000631034"/>
    </source>
</evidence>
<dbReference type="AlphaFoldDB" id="A0A8J6YMU7"/>
<comment type="caution">
    <text evidence="2">The sequence shown here is derived from an EMBL/GenBank/DDBJ whole genome shotgun (WGS) entry which is preliminary data.</text>
</comment>
<evidence type="ECO:0000259" key="1">
    <source>
        <dbReference type="Pfam" id="PF00016"/>
    </source>
</evidence>
<dbReference type="InterPro" id="IPR033966">
    <property type="entry name" value="RuBisCO"/>
</dbReference>
<protein>
    <submittedName>
        <fullName evidence="2">Ribulose 1,5-bisphosphate carboxylase</fullName>
    </submittedName>
</protein>
<dbReference type="InterPro" id="IPR000685">
    <property type="entry name" value="RuBisCO_lsu_C"/>
</dbReference>
<name>A0A8J6YMU7_9PROT</name>
<accession>A0A8J6YMU7</accession>
<dbReference type="InterPro" id="IPR036422">
    <property type="entry name" value="RuBisCO_lsu_N_sf"/>
</dbReference>
<dbReference type="PANTHER" id="PTHR42704:SF17">
    <property type="entry name" value="RIBULOSE BISPHOSPHATE CARBOXYLASE LARGE CHAIN"/>
    <property type="match status" value="1"/>
</dbReference>
<evidence type="ECO:0000313" key="2">
    <source>
        <dbReference type="EMBL" id="MBE1236221.1"/>
    </source>
</evidence>
<dbReference type="SFLD" id="SFLDG00301">
    <property type="entry name" value="RuBisCO-like_proteins"/>
    <property type="match status" value="1"/>
</dbReference>